<keyword evidence="2" id="KW-0808">Transferase</keyword>
<dbReference type="AlphaFoldDB" id="A0A5C8ZI50"/>
<evidence type="ECO:0000259" key="1">
    <source>
        <dbReference type="PROSITE" id="PS51186"/>
    </source>
</evidence>
<dbReference type="CDD" id="cd04301">
    <property type="entry name" value="NAT_SF"/>
    <property type="match status" value="1"/>
</dbReference>
<protein>
    <submittedName>
        <fullName evidence="2">GNAT family N-acetyltransferase</fullName>
    </submittedName>
</protein>
<proteinExistence type="predicted"/>
<evidence type="ECO:0000313" key="3">
    <source>
        <dbReference type="Proteomes" id="UP000321234"/>
    </source>
</evidence>
<dbReference type="OrthoDB" id="1706016at2"/>
<dbReference type="InterPro" id="IPR016181">
    <property type="entry name" value="Acyl_CoA_acyltransferase"/>
</dbReference>
<dbReference type="GO" id="GO:0016747">
    <property type="term" value="F:acyltransferase activity, transferring groups other than amino-acyl groups"/>
    <property type="evidence" value="ECO:0007669"/>
    <property type="project" value="InterPro"/>
</dbReference>
<gene>
    <name evidence="2" type="ORF">FMM08_08620</name>
</gene>
<dbReference type="SUPFAM" id="SSF55729">
    <property type="entry name" value="Acyl-CoA N-acyltransferases (Nat)"/>
    <property type="match status" value="1"/>
</dbReference>
<dbReference type="Proteomes" id="UP000321234">
    <property type="component" value="Unassembled WGS sequence"/>
</dbReference>
<accession>A0A5C8ZI50</accession>
<dbReference type="Pfam" id="PF13508">
    <property type="entry name" value="Acetyltransf_7"/>
    <property type="match status" value="1"/>
</dbReference>
<sequence>MASSTQVPLPAPRAAVPADADEVLRLAAVMYAAMGVVVVPEWYEVARTSLLSRLGEDVAVVVVDDATRPGALAACGAGVTSQRLPGPTNLTARVGYLQWVCTDEAWRRRGLARAVTTALLEDFRRRDVWAVELHATPDGEGLYRSLGFTEGPNPGLRLRLL</sequence>
<feature type="domain" description="N-acetyltransferase" evidence="1">
    <location>
        <begin position="10"/>
        <end position="161"/>
    </location>
</feature>
<evidence type="ECO:0000313" key="2">
    <source>
        <dbReference type="EMBL" id="TXR56783.1"/>
    </source>
</evidence>
<reference evidence="2 3" key="1">
    <citation type="submission" date="2019-07" db="EMBL/GenBank/DDBJ databases">
        <title>Quadrisphaera sp. strain DD2A genome sequencing and assembly.</title>
        <authorList>
            <person name="Kim I."/>
        </authorList>
    </citation>
    <scope>NUCLEOTIDE SEQUENCE [LARGE SCALE GENOMIC DNA]</scope>
    <source>
        <strain evidence="2 3">DD2A</strain>
    </source>
</reference>
<name>A0A5C8ZI50_9ACTN</name>
<dbReference type="EMBL" id="VKAC01000004">
    <property type="protein sequence ID" value="TXR56783.1"/>
    <property type="molecule type" value="Genomic_DNA"/>
</dbReference>
<dbReference type="InterPro" id="IPR000182">
    <property type="entry name" value="GNAT_dom"/>
</dbReference>
<organism evidence="2 3">
    <name type="scientific">Quadrisphaera setariae</name>
    <dbReference type="NCBI Taxonomy" id="2593304"/>
    <lineage>
        <taxon>Bacteria</taxon>
        <taxon>Bacillati</taxon>
        <taxon>Actinomycetota</taxon>
        <taxon>Actinomycetes</taxon>
        <taxon>Kineosporiales</taxon>
        <taxon>Kineosporiaceae</taxon>
        <taxon>Quadrisphaera</taxon>
    </lineage>
</organism>
<dbReference type="PROSITE" id="PS51186">
    <property type="entry name" value="GNAT"/>
    <property type="match status" value="1"/>
</dbReference>
<keyword evidence="3" id="KW-1185">Reference proteome</keyword>
<comment type="caution">
    <text evidence="2">The sequence shown here is derived from an EMBL/GenBank/DDBJ whole genome shotgun (WGS) entry which is preliminary data.</text>
</comment>
<dbReference type="RefSeq" id="WP_147925912.1">
    <property type="nucleotide sequence ID" value="NZ_VKAC01000004.1"/>
</dbReference>
<dbReference type="Gene3D" id="3.40.630.30">
    <property type="match status" value="1"/>
</dbReference>